<keyword evidence="2" id="KW-1185">Reference proteome</keyword>
<evidence type="ECO:0000313" key="1">
    <source>
        <dbReference type="EMBL" id="KAG9991816.1"/>
    </source>
</evidence>
<dbReference type="Proteomes" id="UP000729357">
    <property type="component" value="Unassembled WGS sequence"/>
</dbReference>
<reference evidence="1" key="1">
    <citation type="journal article" date="2021" name="J Fungi (Basel)">
        <title>Virulence traits and population genomics of the black yeast Aureobasidium melanogenum.</title>
        <authorList>
            <person name="Cernosa A."/>
            <person name="Sun X."/>
            <person name="Gostincar C."/>
            <person name="Fang C."/>
            <person name="Gunde-Cimerman N."/>
            <person name="Song Z."/>
        </authorList>
    </citation>
    <scope>NUCLEOTIDE SEQUENCE</scope>
    <source>
        <strain evidence="1">EXF-9298</strain>
    </source>
</reference>
<sequence>MGSINGSLPNSVARCFSREASVLTLAAKRSGTKSACMLSLEKDEPRKKSRLSDLLLWRGSRQIRFLNTTISGHPQSSW</sequence>
<name>A0A9P8G628_AURME</name>
<dbReference type="EMBL" id="JAHFXS010000001">
    <property type="protein sequence ID" value="KAG9991816.1"/>
    <property type="molecule type" value="Genomic_DNA"/>
</dbReference>
<proteinExistence type="predicted"/>
<gene>
    <name evidence="1" type="ORF">KCU98_g104</name>
</gene>
<feature type="non-terminal residue" evidence="1">
    <location>
        <position position="78"/>
    </location>
</feature>
<dbReference type="AlphaFoldDB" id="A0A9P8G628"/>
<organism evidence="1 2">
    <name type="scientific">Aureobasidium melanogenum</name>
    <name type="common">Aureobasidium pullulans var. melanogenum</name>
    <dbReference type="NCBI Taxonomy" id="46634"/>
    <lineage>
        <taxon>Eukaryota</taxon>
        <taxon>Fungi</taxon>
        <taxon>Dikarya</taxon>
        <taxon>Ascomycota</taxon>
        <taxon>Pezizomycotina</taxon>
        <taxon>Dothideomycetes</taxon>
        <taxon>Dothideomycetidae</taxon>
        <taxon>Dothideales</taxon>
        <taxon>Saccotheciaceae</taxon>
        <taxon>Aureobasidium</taxon>
    </lineage>
</organism>
<evidence type="ECO:0000313" key="2">
    <source>
        <dbReference type="Proteomes" id="UP000729357"/>
    </source>
</evidence>
<reference evidence="1" key="2">
    <citation type="submission" date="2021-08" db="EMBL/GenBank/DDBJ databases">
        <authorList>
            <person name="Gostincar C."/>
            <person name="Sun X."/>
            <person name="Song Z."/>
            <person name="Gunde-Cimerman N."/>
        </authorList>
    </citation>
    <scope>NUCLEOTIDE SEQUENCE</scope>
    <source>
        <strain evidence="1">EXF-9298</strain>
    </source>
</reference>
<protein>
    <submittedName>
        <fullName evidence="1">Uncharacterized protein</fullName>
    </submittedName>
</protein>
<comment type="caution">
    <text evidence="1">The sequence shown here is derived from an EMBL/GenBank/DDBJ whole genome shotgun (WGS) entry which is preliminary data.</text>
</comment>
<accession>A0A9P8G628</accession>